<proteinExistence type="inferred from homology"/>
<protein>
    <submittedName>
        <fullName evidence="6">Ribosomal-protein-alanine acetyltransferase (Acetylating enzyme forN-terminal of ribosomal protein S5)</fullName>
    </submittedName>
</protein>
<dbReference type="InterPro" id="IPR016181">
    <property type="entry name" value="Acyl_CoA_acyltransferase"/>
</dbReference>
<evidence type="ECO:0000313" key="5">
    <source>
        <dbReference type="EMBL" id="SGY89712.1"/>
    </source>
</evidence>
<dbReference type="HOGENOM" id="CLU_013985_40_1_6"/>
<keyword evidence="1 6" id="KW-0808">Transferase</keyword>
<dbReference type="Pfam" id="PF13302">
    <property type="entry name" value="Acetyltransf_3"/>
    <property type="match status" value="1"/>
</dbReference>
<reference evidence="5 7" key="2">
    <citation type="submission" date="2016-11" db="EMBL/GenBank/DDBJ databases">
        <authorList>
            <person name="Klemetsen T."/>
        </authorList>
    </citation>
    <scope>NUCLEOTIDE SEQUENCE [LARGE SCALE GENOMIC DNA]</scope>
    <source>
        <strain evidence="5">MT 2528</strain>
    </source>
</reference>
<dbReference type="KEGG" id="mvs:MVIS_3669"/>
<evidence type="ECO:0000313" key="6">
    <source>
        <dbReference type="EMBL" id="SGY97831.1"/>
    </source>
</evidence>
<feature type="domain" description="N-acetyltransferase" evidence="4">
    <location>
        <begin position="35"/>
        <end position="183"/>
    </location>
</feature>
<dbReference type="OrthoDB" id="9801669at2"/>
<dbReference type="GO" id="GO:0005737">
    <property type="term" value="C:cytoplasm"/>
    <property type="evidence" value="ECO:0007669"/>
    <property type="project" value="TreeGrafter"/>
</dbReference>
<accession>A0A090IH28</accession>
<evidence type="ECO:0000256" key="3">
    <source>
        <dbReference type="ARBA" id="ARBA00038502"/>
    </source>
</evidence>
<comment type="similarity">
    <text evidence="3">Belongs to the acetyltransferase family. RimJ subfamily.</text>
</comment>
<dbReference type="PANTHER" id="PTHR43792:SF8">
    <property type="entry name" value="[RIBOSOMAL PROTEIN US5]-ALANINE N-ACETYLTRANSFERASE"/>
    <property type="match status" value="1"/>
</dbReference>
<dbReference type="GeneID" id="61295673"/>
<evidence type="ECO:0000313" key="7">
    <source>
        <dbReference type="Proteomes" id="UP000182660"/>
    </source>
</evidence>
<dbReference type="Proteomes" id="UP000183794">
    <property type="component" value="Unassembled WGS sequence"/>
</dbReference>
<dbReference type="PROSITE" id="PS51186">
    <property type="entry name" value="GNAT"/>
    <property type="match status" value="1"/>
</dbReference>
<dbReference type="AlphaFoldDB" id="A0A090IH28"/>
<evidence type="ECO:0000313" key="8">
    <source>
        <dbReference type="Proteomes" id="UP000183794"/>
    </source>
</evidence>
<evidence type="ECO:0000256" key="2">
    <source>
        <dbReference type="ARBA" id="ARBA00023315"/>
    </source>
</evidence>
<keyword evidence="7" id="KW-1185">Reference proteome</keyword>
<evidence type="ECO:0000259" key="4">
    <source>
        <dbReference type="PROSITE" id="PS51186"/>
    </source>
</evidence>
<dbReference type="NCBIfam" id="NF008072">
    <property type="entry name" value="PRK10809.1"/>
    <property type="match status" value="1"/>
</dbReference>
<organism evidence="6 8">
    <name type="scientific">Moritella viscosa</name>
    <dbReference type="NCBI Taxonomy" id="80854"/>
    <lineage>
        <taxon>Bacteria</taxon>
        <taxon>Pseudomonadati</taxon>
        <taxon>Pseudomonadota</taxon>
        <taxon>Gammaproteobacteria</taxon>
        <taxon>Alteromonadales</taxon>
        <taxon>Moritellaceae</taxon>
        <taxon>Moritella</taxon>
    </lineage>
</organism>
<dbReference type="STRING" id="80854.MVIS_3669"/>
<dbReference type="Proteomes" id="UP000182660">
    <property type="component" value="Unassembled WGS sequence"/>
</dbReference>
<gene>
    <name evidence="5" type="ORF">MT2528_1771</name>
    <name evidence="6" type="ORF">NVI5450_1995</name>
</gene>
<keyword evidence="2" id="KW-0012">Acyltransferase</keyword>
<dbReference type="PATRIC" id="fig|80854.5.peg.3885"/>
<dbReference type="SUPFAM" id="SSF55729">
    <property type="entry name" value="Acyl-CoA N-acyltransferases (Nat)"/>
    <property type="match status" value="1"/>
</dbReference>
<reference evidence="6 8" key="1">
    <citation type="submission" date="2016-11" db="EMBL/GenBank/DDBJ databases">
        <authorList>
            <person name="Jaros S."/>
            <person name="Januszkiewicz K."/>
            <person name="Wedrychowicz H."/>
        </authorList>
    </citation>
    <scope>NUCLEOTIDE SEQUENCE [LARGE SCALE GENOMIC DNA]</scope>
    <source>
        <strain evidence="6">NVI 5450</strain>
    </source>
</reference>
<dbReference type="RefSeq" id="WP_045111664.1">
    <property type="nucleotide sequence ID" value="NZ_CAWQZC010000126.1"/>
</dbReference>
<dbReference type="InterPro" id="IPR051531">
    <property type="entry name" value="N-acetyltransferase"/>
</dbReference>
<dbReference type="Gene3D" id="3.40.630.30">
    <property type="match status" value="1"/>
</dbReference>
<evidence type="ECO:0000256" key="1">
    <source>
        <dbReference type="ARBA" id="ARBA00022679"/>
    </source>
</evidence>
<dbReference type="EMBL" id="FPLD01000055">
    <property type="protein sequence ID" value="SGY97831.1"/>
    <property type="molecule type" value="Genomic_DNA"/>
</dbReference>
<dbReference type="PANTHER" id="PTHR43792">
    <property type="entry name" value="GNAT FAMILY, PUTATIVE (AFU_ORTHOLOGUE AFUA_3G00765)-RELATED-RELATED"/>
    <property type="match status" value="1"/>
</dbReference>
<dbReference type="GO" id="GO:0008999">
    <property type="term" value="F:protein-N-terminal-alanine acetyltransferase activity"/>
    <property type="evidence" value="ECO:0007669"/>
    <property type="project" value="TreeGrafter"/>
</dbReference>
<dbReference type="InterPro" id="IPR000182">
    <property type="entry name" value="GNAT_dom"/>
</dbReference>
<sequence length="197" mass="23146">MSSKFPEFVTKRLVIRVAMESDSEMLRQYYVRNQIHLTPWEPIRSDAYYTLRWWQLRIKQIHAEFNDASAVNFIAMTTDKSEIVAVANFSNIIQGVFKSCYLGYSIAKCYEGQGLMVEFLQCCLEFMFENMGLNRVMANYIPENERSGALLQRLGFEREGYARKYLKIAGRWQDHVLTALLQEDWLARKTLSKRVIK</sequence>
<name>A0A090IH28_9GAMM</name>
<dbReference type="EMBL" id="FPLJ01000047">
    <property type="protein sequence ID" value="SGY89712.1"/>
    <property type="molecule type" value="Genomic_DNA"/>
</dbReference>